<dbReference type="PIRSF" id="PIRSF012318">
    <property type="entry name" value="UCP012318"/>
    <property type="match status" value="1"/>
</dbReference>
<evidence type="ECO:0000313" key="1">
    <source>
        <dbReference type="EMBL" id="EFJ05871.1"/>
    </source>
</evidence>
<keyword evidence="2" id="KW-1185">Reference proteome</keyword>
<dbReference type="AlphaFoldDB" id="D8TBS6"/>
<dbReference type="InParanoid" id="D8TBS6"/>
<name>D8TBS6_SELML</name>
<dbReference type="InterPro" id="IPR007402">
    <property type="entry name" value="DUF455"/>
</dbReference>
<sequence>MSEPAAGDTLTMAALKVLCMGDPWKKAEYGDTAATLWQSGAILVPYATAQEQKVPDHPARNSIVKLVAPQQMPKLGKAGSLLSRKALLHSLVNIESWAIDLSWDIIARFGEEERLPREFFDDFVRVAQDEGRHFRLLAARLAELGSFYGEFPAHEGLWSSAIETSGDLAARLAVEHCVHEARGLDVLPTTISRFRKNGDEETAKLLESVIYPEEITHCAAGVKWFAFLCQRRAQGREGEVDKAAIAKEFHTTVRKHFRGPLKPPFNEAARKASCKER</sequence>
<evidence type="ECO:0000313" key="2">
    <source>
        <dbReference type="Proteomes" id="UP000001514"/>
    </source>
</evidence>
<dbReference type="EMBL" id="GL377712">
    <property type="protein sequence ID" value="EFJ05871.1"/>
    <property type="molecule type" value="Genomic_DNA"/>
</dbReference>
<dbReference type="eggNOG" id="ENOG502QTFW">
    <property type="taxonomic scope" value="Eukaryota"/>
</dbReference>
<dbReference type="STRING" id="88036.D8TBS6"/>
<dbReference type="KEGG" id="smo:SELMODRAFT_136394"/>
<reference evidence="1 2" key="1">
    <citation type="journal article" date="2011" name="Science">
        <title>The Selaginella genome identifies genetic changes associated with the evolution of vascular plants.</title>
        <authorList>
            <person name="Banks J.A."/>
            <person name="Nishiyama T."/>
            <person name="Hasebe M."/>
            <person name="Bowman J.L."/>
            <person name="Gribskov M."/>
            <person name="dePamphilis C."/>
            <person name="Albert V.A."/>
            <person name="Aono N."/>
            <person name="Aoyama T."/>
            <person name="Ambrose B.A."/>
            <person name="Ashton N.W."/>
            <person name="Axtell M.J."/>
            <person name="Barker E."/>
            <person name="Barker M.S."/>
            <person name="Bennetzen J.L."/>
            <person name="Bonawitz N.D."/>
            <person name="Chapple C."/>
            <person name="Cheng C."/>
            <person name="Correa L.G."/>
            <person name="Dacre M."/>
            <person name="DeBarry J."/>
            <person name="Dreyer I."/>
            <person name="Elias M."/>
            <person name="Engstrom E.M."/>
            <person name="Estelle M."/>
            <person name="Feng L."/>
            <person name="Finet C."/>
            <person name="Floyd S.K."/>
            <person name="Frommer W.B."/>
            <person name="Fujita T."/>
            <person name="Gramzow L."/>
            <person name="Gutensohn M."/>
            <person name="Harholt J."/>
            <person name="Hattori M."/>
            <person name="Heyl A."/>
            <person name="Hirai T."/>
            <person name="Hiwatashi Y."/>
            <person name="Ishikawa M."/>
            <person name="Iwata M."/>
            <person name="Karol K.G."/>
            <person name="Koehler B."/>
            <person name="Kolukisaoglu U."/>
            <person name="Kubo M."/>
            <person name="Kurata T."/>
            <person name="Lalonde S."/>
            <person name="Li K."/>
            <person name="Li Y."/>
            <person name="Litt A."/>
            <person name="Lyons E."/>
            <person name="Manning G."/>
            <person name="Maruyama T."/>
            <person name="Michael T.P."/>
            <person name="Mikami K."/>
            <person name="Miyazaki S."/>
            <person name="Morinaga S."/>
            <person name="Murata T."/>
            <person name="Mueller-Roeber B."/>
            <person name="Nelson D.R."/>
            <person name="Obara M."/>
            <person name="Oguri Y."/>
            <person name="Olmstead R.G."/>
            <person name="Onodera N."/>
            <person name="Petersen B.L."/>
            <person name="Pils B."/>
            <person name="Prigge M."/>
            <person name="Rensing S.A."/>
            <person name="Riano-Pachon D.M."/>
            <person name="Roberts A.W."/>
            <person name="Sato Y."/>
            <person name="Scheller H.V."/>
            <person name="Schulz B."/>
            <person name="Schulz C."/>
            <person name="Shakirov E.V."/>
            <person name="Shibagaki N."/>
            <person name="Shinohara N."/>
            <person name="Shippen D.E."/>
            <person name="Soerensen I."/>
            <person name="Sotooka R."/>
            <person name="Sugimoto N."/>
            <person name="Sugita M."/>
            <person name="Sumikawa N."/>
            <person name="Tanurdzic M."/>
            <person name="Theissen G."/>
            <person name="Ulvskov P."/>
            <person name="Wakazuki S."/>
            <person name="Weng J.K."/>
            <person name="Willats W.W."/>
            <person name="Wipf D."/>
            <person name="Wolf P.G."/>
            <person name="Yang L."/>
            <person name="Zimmer A.D."/>
            <person name="Zhu Q."/>
            <person name="Mitros T."/>
            <person name="Hellsten U."/>
            <person name="Loque D."/>
            <person name="Otillar R."/>
            <person name="Salamov A."/>
            <person name="Schmutz J."/>
            <person name="Shapiro H."/>
            <person name="Lindquist E."/>
            <person name="Lucas S."/>
            <person name="Rokhsar D."/>
            <person name="Grigoriev I.V."/>
        </authorList>
    </citation>
    <scope>NUCLEOTIDE SEQUENCE [LARGE SCALE GENOMIC DNA]</scope>
</reference>
<dbReference type="Gramene" id="EFJ05871">
    <property type="protein sequence ID" value="EFJ05871"/>
    <property type="gene ID" value="SELMODRAFT_136394"/>
</dbReference>
<dbReference type="Pfam" id="PF04305">
    <property type="entry name" value="DUF455"/>
    <property type="match status" value="1"/>
</dbReference>
<organism evidence="2">
    <name type="scientific">Selaginella moellendorffii</name>
    <name type="common">Spikemoss</name>
    <dbReference type="NCBI Taxonomy" id="88036"/>
    <lineage>
        <taxon>Eukaryota</taxon>
        <taxon>Viridiplantae</taxon>
        <taxon>Streptophyta</taxon>
        <taxon>Embryophyta</taxon>
        <taxon>Tracheophyta</taxon>
        <taxon>Lycopodiopsida</taxon>
        <taxon>Selaginellales</taxon>
        <taxon>Selaginellaceae</taxon>
        <taxon>Selaginella</taxon>
    </lineage>
</organism>
<accession>D8TBS6</accession>
<dbReference type="SUPFAM" id="SSF47240">
    <property type="entry name" value="Ferritin-like"/>
    <property type="match status" value="1"/>
</dbReference>
<dbReference type="InterPro" id="IPR009078">
    <property type="entry name" value="Ferritin-like_SF"/>
</dbReference>
<protein>
    <submittedName>
        <fullName evidence="1">Uncharacterized protein</fullName>
    </submittedName>
</protein>
<dbReference type="FunCoup" id="D8TBS6">
    <property type="interactions" value="179"/>
</dbReference>
<dbReference type="OrthoDB" id="426882at2759"/>
<dbReference type="OMA" id="FQGHISH"/>
<dbReference type="PANTHER" id="PTHR42782:SF2">
    <property type="entry name" value="3-OXOACYL-[ACYL-CARRIER-PROTEIN] SYNTHASE-LIKE PROTEIN"/>
    <property type="match status" value="1"/>
</dbReference>
<dbReference type="CDD" id="cd00657">
    <property type="entry name" value="Ferritin_like"/>
    <property type="match status" value="1"/>
</dbReference>
<dbReference type="InterPro" id="IPR011197">
    <property type="entry name" value="UCP012318"/>
</dbReference>
<dbReference type="HOGENOM" id="CLU_035354_1_0_1"/>
<dbReference type="Proteomes" id="UP000001514">
    <property type="component" value="Unassembled WGS sequence"/>
</dbReference>
<proteinExistence type="predicted"/>
<gene>
    <name evidence="1" type="ORF">SELMODRAFT_136394</name>
</gene>
<dbReference type="PANTHER" id="PTHR42782">
    <property type="entry name" value="SI:CH73-314G15.3"/>
    <property type="match status" value="1"/>
</dbReference>